<dbReference type="OrthoDB" id="9775421at2"/>
<dbReference type="PANTHER" id="PTHR30221:SF1">
    <property type="entry name" value="SMALL-CONDUCTANCE MECHANOSENSITIVE CHANNEL"/>
    <property type="match status" value="1"/>
</dbReference>
<name>A0A0S4KPQ5_9BACT</name>
<dbReference type="InterPro" id="IPR010920">
    <property type="entry name" value="LSM_dom_sf"/>
</dbReference>
<dbReference type="InterPro" id="IPR045275">
    <property type="entry name" value="MscS_archaea/bacteria_type"/>
</dbReference>
<reference evidence="3" key="1">
    <citation type="submission" date="2015-09" db="EMBL/GenBank/DDBJ databases">
        <authorList>
            <person name="Daims H."/>
        </authorList>
    </citation>
    <scope>NUCLEOTIDE SEQUENCE [LARGE SCALE GENOMIC DNA]</scope>
</reference>
<dbReference type="PANTHER" id="PTHR30221">
    <property type="entry name" value="SMALL-CONDUCTANCE MECHANOSENSITIVE CHANNEL"/>
    <property type="match status" value="1"/>
</dbReference>
<dbReference type="STRING" id="1715989.NITINOP_1437"/>
<keyword evidence="1" id="KW-1133">Transmembrane helix</keyword>
<dbReference type="SUPFAM" id="SSF50182">
    <property type="entry name" value="Sm-like ribonucleoproteins"/>
    <property type="match status" value="1"/>
</dbReference>
<dbReference type="Proteomes" id="UP000066284">
    <property type="component" value="Chromosome 1"/>
</dbReference>
<feature type="transmembrane region" description="Helical" evidence="1">
    <location>
        <begin position="79"/>
        <end position="102"/>
    </location>
</feature>
<dbReference type="Gene3D" id="2.30.30.60">
    <property type="match status" value="1"/>
</dbReference>
<dbReference type="RefSeq" id="WP_062484440.1">
    <property type="nucleotide sequence ID" value="NZ_LN885086.1"/>
</dbReference>
<evidence type="ECO:0000313" key="2">
    <source>
        <dbReference type="EMBL" id="CUQ66412.1"/>
    </source>
</evidence>
<evidence type="ECO:0000313" key="3">
    <source>
        <dbReference type="Proteomes" id="UP000066284"/>
    </source>
</evidence>
<feature type="transmembrane region" description="Helical" evidence="1">
    <location>
        <begin position="51"/>
        <end position="73"/>
    </location>
</feature>
<dbReference type="GO" id="GO:0008381">
    <property type="term" value="F:mechanosensitive monoatomic ion channel activity"/>
    <property type="evidence" value="ECO:0007669"/>
    <property type="project" value="InterPro"/>
</dbReference>
<organism evidence="2 3">
    <name type="scientific">Candidatus Nitrospira inopinata</name>
    <dbReference type="NCBI Taxonomy" id="1715989"/>
    <lineage>
        <taxon>Bacteria</taxon>
        <taxon>Pseudomonadati</taxon>
        <taxon>Nitrospirota</taxon>
        <taxon>Nitrospiria</taxon>
        <taxon>Nitrospirales</taxon>
        <taxon>Nitrospiraceae</taxon>
        <taxon>Nitrospira</taxon>
    </lineage>
</organism>
<keyword evidence="1" id="KW-0472">Membrane</keyword>
<dbReference type="InterPro" id="IPR023408">
    <property type="entry name" value="MscS_beta-dom_sf"/>
</dbReference>
<dbReference type="KEGG" id="nio:NITINOP_1437"/>
<accession>A0A0S4KPQ5</accession>
<dbReference type="EMBL" id="LN885086">
    <property type="protein sequence ID" value="CUQ66412.1"/>
    <property type="molecule type" value="Genomic_DNA"/>
</dbReference>
<evidence type="ECO:0000256" key="1">
    <source>
        <dbReference type="SAM" id="Phobius"/>
    </source>
</evidence>
<keyword evidence="3" id="KW-1185">Reference proteome</keyword>
<evidence type="ECO:0008006" key="4">
    <source>
        <dbReference type="Google" id="ProtNLM"/>
    </source>
</evidence>
<dbReference type="AlphaFoldDB" id="A0A0S4KPQ5"/>
<keyword evidence="1" id="KW-0812">Transmembrane</keyword>
<proteinExistence type="predicted"/>
<protein>
    <recommendedName>
        <fullName evidence="4">Small-conductance mechanosensitive channel</fullName>
    </recommendedName>
</protein>
<gene>
    <name evidence="2" type="ORF">NITINOP_1437</name>
</gene>
<feature type="transmembrane region" description="Helical" evidence="1">
    <location>
        <begin position="20"/>
        <end position="39"/>
    </location>
</feature>
<sequence>MMQFGWIQIDSSVLLDILKSLIMLIALLVTRALVVRWITKNHALSMEAKRRWVVTTRNSLVFAFFIGLVTIWAHELHAFTVSLVALAVALVLATKELILCWIGAALRVGGKVYTVGDRVQIAGQRGVVLDHDIFTTKLLEIGPGQSAHLYTGRVITFPNSMLFSNALIKENSELEYGLYTLIVPFKADDDWQRAEHLLLTAARQECAQYMEEAARQMKRLEQTNLLEAPSPEPRVTIQLLEPGKMQFVLRFPAPDRGRSRVEQAIVRRYLADLALSSRQLELDAPSDRTNEKRPSPH</sequence>